<comment type="subcellular location">
    <subcellularLocation>
        <location evidence="1">Membrane</location>
        <topology evidence="1">Multi-pass membrane protein</topology>
    </subcellularLocation>
</comment>
<keyword evidence="6" id="KW-0813">Transport</keyword>
<dbReference type="InterPro" id="IPR023271">
    <property type="entry name" value="Aquaporin-like"/>
</dbReference>
<dbReference type="AlphaFoldDB" id="A0AAD9N9R9"/>
<comment type="caution">
    <text evidence="9">The sequence shown here is derived from an EMBL/GenBank/DDBJ whole genome shotgun (WGS) entry which is preliminary data.</text>
</comment>
<reference evidence="9" key="1">
    <citation type="journal article" date="2023" name="Mol. Biol. Evol.">
        <title>Third-Generation Sequencing Reveals the Adaptive Role of the Epigenome in Three Deep-Sea Polychaetes.</title>
        <authorList>
            <person name="Perez M."/>
            <person name="Aroh O."/>
            <person name="Sun Y."/>
            <person name="Lan Y."/>
            <person name="Juniper S.K."/>
            <person name="Young C.R."/>
            <person name="Angers B."/>
            <person name="Qian P.Y."/>
        </authorList>
    </citation>
    <scope>NUCLEOTIDE SEQUENCE</scope>
    <source>
        <strain evidence="9">P08H-3</strain>
    </source>
</reference>
<dbReference type="EMBL" id="JAODUP010000103">
    <property type="protein sequence ID" value="KAK2162115.1"/>
    <property type="molecule type" value="Genomic_DNA"/>
</dbReference>
<protein>
    <recommendedName>
        <fullName evidence="11">Aquaporin</fullName>
    </recommendedName>
</protein>
<feature type="transmembrane region" description="Helical" evidence="8">
    <location>
        <begin position="229"/>
        <end position="249"/>
    </location>
</feature>
<feature type="region of interest" description="Disordered" evidence="7">
    <location>
        <begin position="268"/>
        <end position="331"/>
    </location>
</feature>
<dbReference type="PANTHER" id="PTHR19139:SF199">
    <property type="entry name" value="MIP17260P"/>
    <property type="match status" value="1"/>
</dbReference>
<dbReference type="CDD" id="cd00333">
    <property type="entry name" value="MIP"/>
    <property type="match status" value="1"/>
</dbReference>
<dbReference type="GO" id="GO:0015250">
    <property type="term" value="F:water channel activity"/>
    <property type="evidence" value="ECO:0007669"/>
    <property type="project" value="TreeGrafter"/>
</dbReference>
<evidence type="ECO:0000313" key="10">
    <source>
        <dbReference type="Proteomes" id="UP001208570"/>
    </source>
</evidence>
<evidence type="ECO:0000313" key="9">
    <source>
        <dbReference type="EMBL" id="KAK2162115.1"/>
    </source>
</evidence>
<organism evidence="9 10">
    <name type="scientific">Paralvinella palmiformis</name>
    <dbReference type="NCBI Taxonomy" id="53620"/>
    <lineage>
        <taxon>Eukaryota</taxon>
        <taxon>Metazoa</taxon>
        <taxon>Spiralia</taxon>
        <taxon>Lophotrochozoa</taxon>
        <taxon>Annelida</taxon>
        <taxon>Polychaeta</taxon>
        <taxon>Sedentaria</taxon>
        <taxon>Canalipalpata</taxon>
        <taxon>Terebellida</taxon>
        <taxon>Terebelliformia</taxon>
        <taxon>Alvinellidae</taxon>
        <taxon>Paralvinella</taxon>
    </lineage>
</organism>
<gene>
    <name evidence="9" type="ORF">LSH36_103g00003</name>
</gene>
<feature type="transmembrane region" description="Helical" evidence="8">
    <location>
        <begin position="66"/>
        <end position="84"/>
    </location>
</feature>
<dbReference type="PRINTS" id="PR00783">
    <property type="entry name" value="MINTRINSICP"/>
</dbReference>
<name>A0AAD9N9R9_9ANNE</name>
<evidence type="ECO:0000256" key="4">
    <source>
        <dbReference type="ARBA" id="ARBA00022989"/>
    </source>
</evidence>
<evidence type="ECO:0000256" key="6">
    <source>
        <dbReference type="RuleBase" id="RU000477"/>
    </source>
</evidence>
<dbReference type="InterPro" id="IPR000425">
    <property type="entry name" value="MIP"/>
</dbReference>
<evidence type="ECO:0000256" key="7">
    <source>
        <dbReference type="SAM" id="MobiDB-lite"/>
    </source>
</evidence>
<dbReference type="Proteomes" id="UP001208570">
    <property type="component" value="Unassembled WGS sequence"/>
</dbReference>
<sequence length="331" mass="36125">MCRNRWKKAVNFAEVKRRITEFAMRTRDDLRDLRFWRGVLAEFTGSVFLILVGCGSWTGRGDGPDTVRVALAFGFMYAILIYCLRRTSGAHLNPVVTIATAVTCKISAARAAIYVTSQTFGALFGASFLYAVTPEPFRGTLGCTTPQDGVSEGQGFGVEFFCTLILIFVTFACFEEHDQEEERRCPGHLIVGLAVASLSFYAVPLTGGSFNPARSFAPAIIRGIWTKHWIYWFGTVLGGIIGGTLYEVIFSRKATLSRLVTCLTTTRFGKQQESKPPGPAGPPPPDGVNVAQRRVLKSGDSAVMASVDSMPDIEDSSSSEEDNEKTSIKIA</sequence>
<feature type="transmembrane region" description="Helical" evidence="8">
    <location>
        <begin position="111"/>
        <end position="133"/>
    </location>
</feature>
<evidence type="ECO:0000256" key="5">
    <source>
        <dbReference type="ARBA" id="ARBA00023136"/>
    </source>
</evidence>
<keyword evidence="5 8" id="KW-0472">Membrane</keyword>
<keyword evidence="10" id="KW-1185">Reference proteome</keyword>
<feature type="compositionally biased region" description="Pro residues" evidence="7">
    <location>
        <begin position="276"/>
        <end position="286"/>
    </location>
</feature>
<evidence type="ECO:0000256" key="3">
    <source>
        <dbReference type="ARBA" id="ARBA00022692"/>
    </source>
</evidence>
<comment type="similarity">
    <text evidence="2 6">Belongs to the MIP/aquaporin (TC 1.A.8) family.</text>
</comment>
<dbReference type="PANTHER" id="PTHR19139">
    <property type="entry name" value="AQUAPORIN TRANSPORTER"/>
    <property type="match status" value="1"/>
</dbReference>
<evidence type="ECO:0008006" key="11">
    <source>
        <dbReference type="Google" id="ProtNLM"/>
    </source>
</evidence>
<dbReference type="NCBIfam" id="TIGR00861">
    <property type="entry name" value="MIP"/>
    <property type="match status" value="1"/>
</dbReference>
<evidence type="ECO:0000256" key="1">
    <source>
        <dbReference type="ARBA" id="ARBA00004141"/>
    </source>
</evidence>
<dbReference type="SUPFAM" id="SSF81338">
    <property type="entry name" value="Aquaporin-like"/>
    <property type="match status" value="1"/>
</dbReference>
<keyword evidence="4 8" id="KW-1133">Transmembrane helix</keyword>
<feature type="transmembrane region" description="Helical" evidence="8">
    <location>
        <begin position="186"/>
        <end position="209"/>
    </location>
</feature>
<dbReference type="GO" id="GO:0005886">
    <property type="term" value="C:plasma membrane"/>
    <property type="evidence" value="ECO:0007669"/>
    <property type="project" value="TreeGrafter"/>
</dbReference>
<proteinExistence type="inferred from homology"/>
<feature type="transmembrane region" description="Helical" evidence="8">
    <location>
        <begin position="35"/>
        <end position="60"/>
    </location>
</feature>
<dbReference type="Pfam" id="PF00230">
    <property type="entry name" value="MIP"/>
    <property type="match status" value="1"/>
</dbReference>
<feature type="compositionally biased region" description="Acidic residues" evidence="7">
    <location>
        <begin position="311"/>
        <end position="323"/>
    </location>
</feature>
<keyword evidence="3 6" id="KW-0812">Transmembrane</keyword>
<dbReference type="Gene3D" id="1.20.1080.10">
    <property type="entry name" value="Glycerol uptake facilitator protein"/>
    <property type="match status" value="1"/>
</dbReference>
<accession>A0AAD9N9R9</accession>
<evidence type="ECO:0000256" key="2">
    <source>
        <dbReference type="ARBA" id="ARBA00006175"/>
    </source>
</evidence>
<evidence type="ECO:0000256" key="8">
    <source>
        <dbReference type="SAM" id="Phobius"/>
    </source>
</evidence>
<feature type="transmembrane region" description="Helical" evidence="8">
    <location>
        <begin position="153"/>
        <end position="174"/>
    </location>
</feature>
<dbReference type="InterPro" id="IPR034294">
    <property type="entry name" value="Aquaporin_transptr"/>
</dbReference>